<dbReference type="AlphaFoldDB" id="A0A165AMW3"/>
<evidence type="ECO:0000313" key="3">
    <source>
        <dbReference type="Proteomes" id="UP000076722"/>
    </source>
</evidence>
<gene>
    <name evidence="2" type="ORF">SISNIDRAFT_448201</name>
</gene>
<sequence length="380" mass="41945">MLKRRSFIRHPGGSLVDVPSSLPAEESDDSHSYTSAFPTVTRSMPDILVWAPDDEKKEHAQPICAFDAQRASEELALELAQEGIDHHARGFDGRAVSGQSFDEVADIFFSGPERSTSMDDADYIRTSEENAWVGMMMQNQPPRPTPTTKTKPNKNRAFTFVLQSLRILPKTQKQKTKVSQQQDVPLDVHVQTALHGEDSRRTIDTATLGRRQTLSTRKRATPIAERVSMDAPCSPSANKEPQSHPLSKLSRLNRSMSSLFSNTPQSRSKPPPVPPMPTMHHNHSHPETIPRRSFTLRRRKSQLPPATAGAVTSPDGPLNRLPLKRETADSRSLSSDSPDDSPSSPQTSDSSEPETPYDTDACADISFLPSKSLTSLHGDV</sequence>
<feature type="compositionally biased region" description="Polar residues" evidence="1">
    <location>
        <begin position="250"/>
        <end position="268"/>
    </location>
</feature>
<evidence type="ECO:0000256" key="1">
    <source>
        <dbReference type="SAM" id="MobiDB-lite"/>
    </source>
</evidence>
<evidence type="ECO:0000313" key="2">
    <source>
        <dbReference type="EMBL" id="KZS99304.1"/>
    </source>
</evidence>
<accession>A0A165AMW3</accession>
<organism evidence="2 3">
    <name type="scientific">Sistotremastrum niveocremeum HHB9708</name>
    <dbReference type="NCBI Taxonomy" id="1314777"/>
    <lineage>
        <taxon>Eukaryota</taxon>
        <taxon>Fungi</taxon>
        <taxon>Dikarya</taxon>
        <taxon>Basidiomycota</taxon>
        <taxon>Agaricomycotina</taxon>
        <taxon>Agaricomycetes</taxon>
        <taxon>Sistotremastrales</taxon>
        <taxon>Sistotremastraceae</taxon>
        <taxon>Sertulicium</taxon>
        <taxon>Sertulicium niveocremeum</taxon>
    </lineage>
</organism>
<reference evidence="2 3" key="1">
    <citation type="journal article" date="2016" name="Mol. Biol. Evol.">
        <title>Comparative Genomics of Early-Diverging Mushroom-Forming Fungi Provides Insights into the Origins of Lignocellulose Decay Capabilities.</title>
        <authorList>
            <person name="Nagy L.G."/>
            <person name="Riley R."/>
            <person name="Tritt A."/>
            <person name="Adam C."/>
            <person name="Daum C."/>
            <person name="Floudas D."/>
            <person name="Sun H."/>
            <person name="Yadav J.S."/>
            <person name="Pangilinan J."/>
            <person name="Larsson K.H."/>
            <person name="Matsuura K."/>
            <person name="Barry K."/>
            <person name="Labutti K."/>
            <person name="Kuo R."/>
            <person name="Ohm R.A."/>
            <person name="Bhattacharya S.S."/>
            <person name="Shirouzu T."/>
            <person name="Yoshinaga Y."/>
            <person name="Martin F.M."/>
            <person name="Grigoriev I.V."/>
            <person name="Hibbett D.S."/>
        </authorList>
    </citation>
    <scope>NUCLEOTIDE SEQUENCE [LARGE SCALE GENOMIC DNA]</scope>
    <source>
        <strain evidence="2 3">HHB9708</strain>
    </source>
</reference>
<feature type="compositionally biased region" description="Low complexity" evidence="1">
    <location>
        <begin position="330"/>
        <end position="350"/>
    </location>
</feature>
<feature type="region of interest" description="Disordered" evidence="1">
    <location>
        <begin position="195"/>
        <end position="380"/>
    </location>
</feature>
<dbReference type="Proteomes" id="UP000076722">
    <property type="component" value="Unassembled WGS sequence"/>
</dbReference>
<protein>
    <submittedName>
        <fullName evidence="2">Uncharacterized protein</fullName>
    </submittedName>
</protein>
<name>A0A165AMW3_9AGAM</name>
<feature type="region of interest" description="Disordered" evidence="1">
    <location>
        <begin position="1"/>
        <end position="37"/>
    </location>
</feature>
<proteinExistence type="predicted"/>
<keyword evidence="3" id="KW-1185">Reference proteome</keyword>
<dbReference type="EMBL" id="KV419394">
    <property type="protein sequence ID" value="KZS99304.1"/>
    <property type="molecule type" value="Genomic_DNA"/>
</dbReference>
<feature type="compositionally biased region" description="Polar residues" evidence="1">
    <location>
        <begin position="369"/>
        <end position="380"/>
    </location>
</feature>